<dbReference type="Proteomes" id="UP000069205">
    <property type="component" value="Chromosome"/>
</dbReference>
<evidence type="ECO:0000313" key="2">
    <source>
        <dbReference type="EMBL" id="ALA59180.1"/>
    </source>
</evidence>
<feature type="compositionally biased region" description="Basic residues" evidence="1">
    <location>
        <begin position="1"/>
        <end position="21"/>
    </location>
</feature>
<organism evidence="2 3">
    <name type="scientific">Nitrospira moscoviensis</name>
    <dbReference type="NCBI Taxonomy" id="42253"/>
    <lineage>
        <taxon>Bacteria</taxon>
        <taxon>Pseudomonadati</taxon>
        <taxon>Nitrospirota</taxon>
        <taxon>Nitrospiria</taxon>
        <taxon>Nitrospirales</taxon>
        <taxon>Nitrospiraceae</taxon>
        <taxon>Nitrospira</taxon>
    </lineage>
</organism>
<evidence type="ECO:0000256" key="1">
    <source>
        <dbReference type="SAM" id="MobiDB-lite"/>
    </source>
</evidence>
<gene>
    <name evidence="2" type="ORF">NITMOv2_2771</name>
</gene>
<dbReference type="RefSeq" id="WP_053380244.1">
    <property type="nucleotide sequence ID" value="NZ_CP011801.1"/>
</dbReference>
<dbReference type="EMBL" id="CP011801">
    <property type="protein sequence ID" value="ALA59180.1"/>
    <property type="molecule type" value="Genomic_DNA"/>
</dbReference>
<dbReference type="PATRIC" id="fig|42253.5.peg.2738"/>
<dbReference type="STRING" id="42253.NITMOv2_2771"/>
<reference evidence="2 3" key="1">
    <citation type="journal article" date="2015" name="Proc. Natl. Acad. Sci. U.S.A.">
        <title>Expanded metabolic versatility of ubiquitous nitrite-oxidizing bacteria from the genus Nitrospira.</title>
        <authorList>
            <person name="Koch H."/>
            <person name="Lucker S."/>
            <person name="Albertsen M."/>
            <person name="Kitzinger K."/>
            <person name="Herbold C."/>
            <person name="Spieck E."/>
            <person name="Nielsen P.H."/>
            <person name="Wagner M."/>
            <person name="Daims H."/>
        </authorList>
    </citation>
    <scope>NUCLEOTIDE SEQUENCE [LARGE SCALE GENOMIC DNA]</scope>
    <source>
        <strain evidence="2 3">NSP M-1</strain>
    </source>
</reference>
<proteinExistence type="predicted"/>
<sequence>MATPKRQRRRAGAGPKGRRVKHPIEQRSPNHQATGGYDPDDYHGSGPVPVGHAPVHAEREAAPRIPMGVDMEENPAGNPGDVPNTQPRGSDLEREALGDSAKPDETLKKAS</sequence>
<feature type="compositionally biased region" description="Basic and acidic residues" evidence="1">
    <location>
        <begin position="90"/>
        <end position="111"/>
    </location>
</feature>
<accession>A0A0K2GDZ2</accession>
<dbReference type="AlphaFoldDB" id="A0A0K2GDZ2"/>
<dbReference type="KEGG" id="nmv:NITMOv2_2771"/>
<evidence type="ECO:0000313" key="3">
    <source>
        <dbReference type="Proteomes" id="UP000069205"/>
    </source>
</evidence>
<feature type="region of interest" description="Disordered" evidence="1">
    <location>
        <begin position="1"/>
        <end position="111"/>
    </location>
</feature>
<keyword evidence="3" id="KW-1185">Reference proteome</keyword>
<protein>
    <submittedName>
        <fullName evidence="2">Uncharacterized protein</fullName>
    </submittedName>
</protein>
<name>A0A0K2GDZ2_NITMO</name>